<accession>A0A0H5BC11</accession>
<protein>
    <recommendedName>
        <fullName evidence="6">Thioesterase domain-containing protein</fullName>
    </recommendedName>
</protein>
<evidence type="ECO:0000256" key="2">
    <source>
        <dbReference type="SAM" id="SignalP"/>
    </source>
</evidence>
<dbReference type="Proteomes" id="UP000065734">
    <property type="component" value="Chromosome I"/>
</dbReference>
<proteinExistence type="predicted"/>
<reference evidence="4" key="2">
    <citation type="submission" date="2015-11" db="EMBL/GenBank/DDBJ databases">
        <authorList>
            <person name="Zhang Y."/>
            <person name="Guo Z."/>
        </authorList>
    </citation>
    <scope>NUCLEOTIDE SEQUENCE</scope>
    <source>
        <strain evidence="4">1</strain>
    </source>
</reference>
<evidence type="ECO:0000313" key="3">
    <source>
        <dbReference type="EMBL" id="BAR99797.1"/>
    </source>
</evidence>
<feature type="chain" id="PRO_5014229088" description="Thioesterase domain-containing protein" evidence="2">
    <location>
        <begin position="25"/>
        <end position="236"/>
    </location>
</feature>
<sequence length="236" mass="24670">MLGFLRFLIAITAIASLSVTTADAAQPRPTTETRVYLLRGLANVFSLGLDDLAEKLARRGVQATVANHADADLIADEIINRRAAGWRGPVVLIGHSLGADAVYPLAARLAAAKIKVPLVVSFDPVHHEVVPANVSKAINYYLSGCCYAVQPGAGFRGSLSNFDMEGKGGLGHLNIEKSPELHAEVISRVMTLAQPRQRPRPARAAPVDGAPEPAKPAAEITGSAAAAAPGLEAPAH</sequence>
<organism evidence="4 5">
    <name type="scientific">Blastochloris viridis</name>
    <name type="common">Rhodopseudomonas viridis</name>
    <dbReference type="NCBI Taxonomy" id="1079"/>
    <lineage>
        <taxon>Bacteria</taxon>
        <taxon>Pseudomonadati</taxon>
        <taxon>Pseudomonadota</taxon>
        <taxon>Alphaproteobacteria</taxon>
        <taxon>Hyphomicrobiales</taxon>
        <taxon>Blastochloridaceae</taxon>
        <taxon>Blastochloris</taxon>
    </lineage>
</organism>
<dbReference type="EMBL" id="LN907867">
    <property type="protein sequence ID" value="CUU42932.1"/>
    <property type="molecule type" value="Genomic_DNA"/>
</dbReference>
<dbReference type="STRING" id="1079.BVIR_2504"/>
<dbReference type="RefSeq" id="WP_055037899.1">
    <property type="nucleotide sequence ID" value="NZ_AP014854.2"/>
</dbReference>
<evidence type="ECO:0000256" key="1">
    <source>
        <dbReference type="SAM" id="MobiDB-lite"/>
    </source>
</evidence>
<reference evidence="3" key="1">
    <citation type="journal article" date="2015" name="Genome Announc.">
        <title>Complete Genome Sequence of the Bacteriochlorophyll b-Producing Photosynthetic Bacterium Blastochloris viridis.</title>
        <authorList>
            <person name="Tsukatani Y."/>
            <person name="Hirose Y."/>
            <person name="Harada J."/>
            <person name="Misawa N."/>
            <person name="Mori K."/>
            <person name="Inoue K."/>
            <person name="Tamiaki H."/>
        </authorList>
    </citation>
    <scope>NUCLEOTIDE SEQUENCE [LARGE SCALE GENOMIC DNA]</scope>
    <source>
        <strain evidence="3">DSM 133</strain>
    </source>
</reference>
<feature type="region of interest" description="Disordered" evidence="1">
    <location>
        <begin position="193"/>
        <end position="236"/>
    </location>
</feature>
<dbReference type="EMBL" id="AP014854">
    <property type="protein sequence ID" value="BAR99797.1"/>
    <property type="molecule type" value="Genomic_DNA"/>
</dbReference>
<dbReference type="KEGG" id="bvr:BVIR_2504"/>
<evidence type="ECO:0000313" key="5">
    <source>
        <dbReference type="Proteomes" id="UP000065734"/>
    </source>
</evidence>
<feature type="compositionally biased region" description="Low complexity" evidence="1">
    <location>
        <begin position="216"/>
        <end position="236"/>
    </location>
</feature>
<feature type="signal peptide" evidence="2">
    <location>
        <begin position="1"/>
        <end position="24"/>
    </location>
</feature>
<keyword evidence="5" id="KW-1185">Reference proteome</keyword>
<dbReference type="InterPro" id="IPR029058">
    <property type="entry name" value="AB_hydrolase_fold"/>
</dbReference>
<gene>
    <name evidence="3" type="ORF">BV133_2204</name>
    <name evidence="4" type="ORF">BVIRIDIS_19480</name>
</gene>
<evidence type="ECO:0008006" key="6">
    <source>
        <dbReference type="Google" id="ProtNLM"/>
    </source>
</evidence>
<evidence type="ECO:0000313" key="4">
    <source>
        <dbReference type="EMBL" id="CUU42932.1"/>
    </source>
</evidence>
<name>A0A0H5BC11_BLAVI</name>
<reference evidence="5" key="3">
    <citation type="journal article" date="2016" name="Genome Announc.">
        <title>Revised genome sequence of the purple photosynthetic bacterium Blastochloris viridis.</title>
        <authorList>
            <person name="Liu L.N."/>
            <person name="Faulkner M."/>
            <person name="Liu X."/>
            <person name="Huang F."/>
            <person name="Darby A.C."/>
            <person name="Hall N."/>
        </authorList>
    </citation>
    <scope>NUCLEOTIDE SEQUENCE [LARGE SCALE GENOMIC DNA]</scope>
    <source>
        <strain evidence="5">ATCC 19567 / DSM 133 / F</strain>
    </source>
</reference>
<keyword evidence="2" id="KW-0732">Signal</keyword>
<dbReference type="AlphaFoldDB" id="A0A0H5BC11"/>
<dbReference type="OrthoDB" id="5293296at2"/>
<dbReference type="Gene3D" id="3.40.50.1820">
    <property type="entry name" value="alpha/beta hydrolase"/>
    <property type="match status" value="1"/>
</dbReference>
<dbReference type="SUPFAM" id="SSF53474">
    <property type="entry name" value="alpha/beta-Hydrolases"/>
    <property type="match status" value="1"/>
</dbReference>